<name>W5MPF4_LEPOC</name>
<dbReference type="Proteomes" id="UP000018468">
    <property type="component" value="Linkage group LG17"/>
</dbReference>
<dbReference type="Gene3D" id="3.40.50.410">
    <property type="entry name" value="von Willebrand factor, type A domain"/>
    <property type="match status" value="1"/>
</dbReference>
<protein>
    <recommendedName>
        <fullName evidence="2">VWFA domain-containing protein</fullName>
    </recommendedName>
</protein>
<dbReference type="Pfam" id="PF15057">
    <property type="entry name" value="DUF4537"/>
    <property type="match status" value="1"/>
</dbReference>
<keyword evidence="4" id="KW-1185">Reference proteome</keyword>
<dbReference type="Ensembl" id="ENSLOCT00000010276.1">
    <property type="protein sequence ID" value="ENSLOCP00000010263.1"/>
    <property type="gene ID" value="ENSLOCG00000008427.1"/>
</dbReference>
<feature type="domain" description="VWFA" evidence="2">
    <location>
        <begin position="534"/>
        <end position="710"/>
    </location>
</feature>
<dbReference type="Gene3D" id="2.30.30.140">
    <property type="match status" value="1"/>
</dbReference>
<evidence type="ECO:0000313" key="3">
    <source>
        <dbReference type="Ensembl" id="ENSLOCP00000010263.1"/>
    </source>
</evidence>
<dbReference type="InterPro" id="IPR032770">
    <property type="entry name" value="DUF4537"/>
</dbReference>
<keyword evidence="1" id="KW-0175">Coiled coil</keyword>
<dbReference type="GeneTree" id="ENSGT00940000157237"/>
<reference evidence="3" key="3">
    <citation type="submission" date="2025-09" db="UniProtKB">
        <authorList>
            <consortium name="Ensembl"/>
        </authorList>
    </citation>
    <scope>IDENTIFICATION</scope>
</reference>
<dbReference type="CDD" id="cd00198">
    <property type="entry name" value="vWFA"/>
    <property type="match status" value="1"/>
</dbReference>
<accession>W5MPF4</accession>
<feature type="coiled-coil region" evidence="1">
    <location>
        <begin position="121"/>
        <end position="148"/>
    </location>
</feature>
<reference evidence="4" key="1">
    <citation type="submission" date="2011-12" db="EMBL/GenBank/DDBJ databases">
        <title>The Draft Genome of Lepisosteus oculatus.</title>
        <authorList>
            <consortium name="The Broad Institute Genome Assembly &amp; Analysis Group"/>
            <consortium name="Computational R&amp;D Group"/>
            <consortium name="and Sequencing Platform"/>
            <person name="Di Palma F."/>
            <person name="Alfoldi J."/>
            <person name="Johnson J."/>
            <person name="Berlin A."/>
            <person name="Gnerre S."/>
            <person name="Jaffe D."/>
            <person name="MacCallum I."/>
            <person name="Young S."/>
            <person name="Walker B.J."/>
            <person name="Lander E.S."/>
            <person name="Lindblad-Toh K."/>
        </authorList>
    </citation>
    <scope>NUCLEOTIDE SEQUENCE [LARGE SCALE GENOMIC DNA]</scope>
</reference>
<reference evidence="3" key="2">
    <citation type="submission" date="2025-08" db="UniProtKB">
        <authorList>
            <consortium name="Ensembl"/>
        </authorList>
    </citation>
    <scope>IDENTIFICATION</scope>
</reference>
<dbReference type="PANTHER" id="PTHR46785:SF1">
    <property type="entry name" value="VON WILLEBRAND FACTOR A DOMAIN-CONTAINING PROTEIN 3B"/>
    <property type="match status" value="1"/>
</dbReference>
<dbReference type="OMA" id="VIMDWWY"/>
<evidence type="ECO:0000313" key="4">
    <source>
        <dbReference type="Proteomes" id="UP000018468"/>
    </source>
</evidence>
<dbReference type="PROSITE" id="PS50234">
    <property type="entry name" value="VWFA"/>
    <property type="match status" value="1"/>
</dbReference>
<dbReference type="Bgee" id="ENSLOCG00000008427">
    <property type="expression patterns" value="Expressed in testis and 4 other cell types or tissues"/>
</dbReference>
<dbReference type="eggNOG" id="ENOG502QTDG">
    <property type="taxonomic scope" value="Eukaryota"/>
</dbReference>
<dbReference type="AlphaFoldDB" id="W5MPF4"/>
<dbReference type="InterPro" id="IPR002035">
    <property type="entry name" value="VWF_A"/>
</dbReference>
<sequence>MTRDIWTVSASRDKPSFDLKHKDEERKLDLCDSSKTCDETRSQGNKPGKKAAQFEADVRTLISSPKWLKRHGLKESGLNLSQVLSRIGFKHCEDYVHTLQKPVSSQYGEGLFSQFKKDGSIYNLTARRNELQEIVERLTRKMKLYKQRLDWLTSGSRQVFGVIQERSATLVLDFGNISKTQFDLSCEAVCHVIKEQLSQIARFNLICCAPDLQMWQTKAVHTSGANIDSAVEWIWKLKNEPSTSQSSTAEALLMAMSDKTIEAVYLFAVGDFKDNLIDLLRNKLVNSVCPIHTISFNAKSEETVQFLKGVAHLTAGRFHAFAELHGSEPFVCVGEKEGDENCHTPHMSRRLIGGVPPGAGVREDVFLIWREMEEARSTAAEVQAILLESHPRIQGTLEHPGDRRTEMPKSEDCMSSKTWLTKHGLKAQNLLFYDALADCAFRHSDGIVDIKSKPDDESLQTDAEKRIKLVNAKYCERFAHTQWKDGSVVHVYVSAEKCKWYEDRMNAVLENLQKRLEWLQKGSRELFGAVLEDQVYVLVDTSESMKDQLPTLKEKIFQLIQEQLRHKAKVNFVQFGSWVSAWQDRLAEVNEQNLENAWYWVKGLQVGGSTNTLGALRLALADVGTDAVYLLTDGRPDQPPKTILAQVQLHPPVPVHTISFNCDDLEANRFLHELSRETGGRFHCYHSDIKEPGAPLPFVSEDTYILKEEIEEGKKDLEKVQKLRAECMVLDWYHNGASQTVKRLGTLFITPCKDKAPVRPQSAVDWAVVSHRGHRHLSHTHKAAEHKPHSLCRQKMRHAAHTKTSLLRFLSNGVDISENDSVLDEWMLPETLSVFKMNVDKQSQVLNGKKLNLKKIPFSSAELTVLKSLDMSSARWLKANGLVARRLTIIDALAPTAVPQTTRYIPILDKYIYSKVFDEVLPFAHVSGSKQQLTLVNPQAVNLEGYKKKLEHALKSYERRLNLIVWRALTQEERDKFGSEKPVPFKEHKEALLQALDRLGWPIAQEDVSLLEDEIDTGLSLLQQASDLQKAVKAKFKNKVQHEERENQMRNTSAVPYKHKRVLDTLRGQKVIARSEIDGFYYPGTVIKCLNSKKATVDFTRGDTQIVPLGFLISIGGSGPCPPLAVGDFVFVGTGTEDAGDCFVPGVVIATPRRTEASDKLYTVLKYNKRKEHSPRRRIIKISQTKYSFACRYIR</sequence>
<dbReference type="PANTHER" id="PTHR46785">
    <property type="entry name" value="VON WILLEBRAND FACTOR A DOMAIN-CONTAINING PROTEIN 3B"/>
    <property type="match status" value="1"/>
</dbReference>
<dbReference type="InterPro" id="IPR036465">
    <property type="entry name" value="vWFA_dom_sf"/>
</dbReference>
<dbReference type="EMBL" id="AHAT01003405">
    <property type="status" value="NOT_ANNOTATED_CDS"/>
    <property type="molecule type" value="Genomic_DNA"/>
</dbReference>
<proteinExistence type="predicted"/>
<dbReference type="InParanoid" id="W5MPF4"/>
<evidence type="ECO:0000259" key="2">
    <source>
        <dbReference type="PROSITE" id="PS50234"/>
    </source>
</evidence>
<dbReference type="SUPFAM" id="SSF53300">
    <property type="entry name" value="vWA-like"/>
    <property type="match status" value="1"/>
</dbReference>
<evidence type="ECO:0000256" key="1">
    <source>
        <dbReference type="SAM" id="Coils"/>
    </source>
</evidence>
<organism evidence="3 4">
    <name type="scientific">Lepisosteus oculatus</name>
    <name type="common">Spotted gar</name>
    <dbReference type="NCBI Taxonomy" id="7918"/>
    <lineage>
        <taxon>Eukaryota</taxon>
        <taxon>Metazoa</taxon>
        <taxon>Chordata</taxon>
        <taxon>Craniata</taxon>
        <taxon>Vertebrata</taxon>
        <taxon>Euteleostomi</taxon>
        <taxon>Actinopterygii</taxon>
        <taxon>Neopterygii</taxon>
        <taxon>Holostei</taxon>
        <taxon>Semionotiformes</taxon>
        <taxon>Lepisosteidae</taxon>
        <taxon>Lepisosteus</taxon>
    </lineage>
</organism>
<dbReference type="STRING" id="7918.ENSLOCP00000010263"/>
<dbReference type="Pfam" id="PF13768">
    <property type="entry name" value="VWA_3"/>
    <property type="match status" value="2"/>
</dbReference>